<proteinExistence type="predicted"/>
<accession>A0A8H5FAQ1</accession>
<organism evidence="2 3">
    <name type="scientific">Psilocybe cf. subviscida</name>
    <dbReference type="NCBI Taxonomy" id="2480587"/>
    <lineage>
        <taxon>Eukaryota</taxon>
        <taxon>Fungi</taxon>
        <taxon>Dikarya</taxon>
        <taxon>Basidiomycota</taxon>
        <taxon>Agaricomycotina</taxon>
        <taxon>Agaricomycetes</taxon>
        <taxon>Agaricomycetidae</taxon>
        <taxon>Agaricales</taxon>
        <taxon>Agaricineae</taxon>
        <taxon>Strophariaceae</taxon>
        <taxon>Psilocybe</taxon>
    </lineage>
</organism>
<evidence type="ECO:0000313" key="2">
    <source>
        <dbReference type="EMBL" id="KAF5329727.1"/>
    </source>
</evidence>
<evidence type="ECO:0000256" key="1">
    <source>
        <dbReference type="SAM" id="SignalP"/>
    </source>
</evidence>
<keyword evidence="3" id="KW-1185">Reference proteome</keyword>
<dbReference type="Proteomes" id="UP000567179">
    <property type="component" value="Unassembled WGS sequence"/>
</dbReference>
<comment type="caution">
    <text evidence="2">The sequence shown here is derived from an EMBL/GenBank/DDBJ whole genome shotgun (WGS) entry which is preliminary data.</text>
</comment>
<keyword evidence="1" id="KW-0732">Signal</keyword>
<sequence>MVRNGKQAMKTGTWLGVWLWALALPGLGMDEAQTLITFLIFPTLDLSGPTPSAQSLSCDQLDFVYRWSGAHDPRRAFSHS</sequence>
<dbReference type="AlphaFoldDB" id="A0A8H5FAQ1"/>
<feature type="signal peptide" evidence="1">
    <location>
        <begin position="1"/>
        <end position="28"/>
    </location>
</feature>
<gene>
    <name evidence="2" type="ORF">D9619_009483</name>
</gene>
<feature type="chain" id="PRO_5034687783" evidence="1">
    <location>
        <begin position="29"/>
        <end position="80"/>
    </location>
</feature>
<protein>
    <submittedName>
        <fullName evidence="2">Uncharacterized protein</fullName>
    </submittedName>
</protein>
<evidence type="ECO:0000313" key="3">
    <source>
        <dbReference type="Proteomes" id="UP000567179"/>
    </source>
</evidence>
<dbReference type="EMBL" id="JAACJJ010000002">
    <property type="protein sequence ID" value="KAF5329727.1"/>
    <property type="molecule type" value="Genomic_DNA"/>
</dbReference>
<reference evidence="2 3" key="1">
    <citation type="journal article" date="2020" name="ISME J.">
        <title>Uncovering the hidden diversity of litter-decomposition mechanisms in mushroom-forming fungi.</title>
        <authorList>
            <person name="Floudas D."/>
            <person name="Bentzer J."/>
            <person name="Ahren D."/>
            <person name="Johansson T."/>
            <person name="Persson P."/>
            <person name="Tunlid A."/>
        </authorList>
    </citation>
    <scope>NUCLEOTIDE SEQUENCE [LARGE SCALE GENOMIC DNA]</scope>
    <source>
        <strain evidence="2 3">CBS 101986</strain>
    </source>
</reference>
<name>A0A8H5FAQ1_9AGAR</name>